<proteinExistence type="inferred from homology"/>
<dbReference type="Ensembl" id="ENSSFAT00005056390.1">
    <property type="protein sequence ID" value="ENSSFAP00005054704.1"/>
    <property type="gene ID" value="ENSSFAG00005026012.1"/>
</dbReference>
<accession>A0A672JNA0</accession>
<comment type="similarity">
    <text evidence="2">Belongs to the FAM81 family.</text>
</comment>
<evidence type="ECO:0000313" key="3">
    <source>
        <dbReference type="Ensembl" id="ENSSFAP00005054704.1"/>
    </source>
</evidence>
<dbReference type="AlphaFoldDB" id="A0A672JNA0"/>
<reference evidence="3" key="3">
    <citation type="submission" date="2025-09" db="UniProtKB">
        <authorList>
            <consortium name="Ensembl"/>
        </authorList>
    </citation>
    <scope>IDENTIFICATION</scope>
</reference>
<name>A0A672JNA0_SALFA</name>
<sequence>MFDCLFPCLRPDDLEHGCSQDVALAVLLDQAFRIREEVAAGLQSKRGSVQVEAVSRKLLESHILTITRIVKQLSSDMQVYEWQITQRDSVTSLTTAAVQNLDQKSMASIGDLRGRVARYTQSEVKRSLSIAEQKDQGIGIIQMKKPSLKVRVVSFFFSRWCICRMSGEIKKVSEQTDLLRKWTEQQLNAHVQTLAQSSVQLRSLLQDKMAESRLSERVLALEGRVERCEGRRSQTDELKHCEAKLSRRMTSVENGVHQQLQLLKQEYHTGE</sequence>
<dbReference type="InterPro" id="IPR029619">
    <property type="entry name" value="FAM81"/>
</dbReference>
<keyword evidence="1" id="KW-0175">Coiled coil</keyword>
<organism evidence="3 4">
    <name type="scientific">Salarias fasciatus</name>
    <name type="common">Jewelled blenny</name>
    <name type="synonym">Blennius fasciatus</name>
    <dbReference type="NCBI Taxonomy" id="181472"/>
    <lineage>
        <taxon>Eukaryota</taxon>
        <taxon>Metazoa</taxon>
        <taxon>Chordata</taxon>
        <taxon>Craniata</taxon>
        <taxon>Vertebrata</taxon>
        <taxon>Euteleostomi</taxon>
        <taxon>Actinopterygii</taxon>
        <taxon>Neopterygii</taxon>
        <taxon>Teleostei</taxon>
        <taxon>Neoteleostei</taxon>
        <taxon>Acanthomorphata</taxon>
        <taxon>Ovalentaria</taxon>
        <taxon>Blenniimorphae</taxon>
        <taxon>Blenniiformes</taxon>
        <taxon>Blennioidei</taxon>
        <taxon>Blenniidae</taxon>
        <taxon>Salariinae</taxon>
        <taxon>Salarias</taxon>
    </lineage>
</organism>
<dbReference type="InParanoid" id="A0A672JNA0"/>
<keyword evidence="4" id="KW-1185">Reference proteome</keyword>
<dbReference type="PANTHER" id="PTHR22420">
    <property type="entry name" value="PROTEIN FAM81A"/>
    <property type="match status" value="1"/>
</dbReference>
<protein>
    <recommendedName>
        <fullName evidence="5">Family with sequence similarity 81 member B</fullName>
    </recommendedName>
</protein>
<evidence type="ECO:0000256" key="2">
    <source>
        <dbReference type="ARBA" id="ARBA00046344"/>
    </source>
</evidence>
<evidence type="ECO:0000313" key="4">
    <source>
        <dbReference type="Proteomes" id="UP000472267"/>
    </source>
</evidence>
<dbReference type="OMA" id="NHQKWTE"/>
<evidence type="ECO:0000256" key="1">
    <source>
        <dbReference type="ARBA" id="ARBA00023054"/>
    </source>
</evidence>
<evidence type="ECO:0008006" key="5">
    <source>
        <dbReference type="Google" id="ProtNLM"/>
    </source>
</evidence>
<dbReference type="PANTHER" id="PTHR22420:SF5">
    <property type="entry name" value="PROTEIN FAM81B"/>
    <property type="match status" value="1"/>
</dbReference>
<reference evidence="3" key="1">
    <citation type="submission" date="2019-06" db="EMBL/GenBank/DDBJ databases">
        <authorList>
            <consortium name="Wellcome Sanger Institute Data Sharing"/>
        </authorList>
    </citation>
    <scope>NUCLEOTIDE SEQUENCE [LARGE SCALE GENOMIC DNA]</scope>
</reference>
<dbReference type="Proteomes" id="UP000472267">
    <property type="component" value="Chromosome 12"/>
</dbReference>
<reference evidence="3" key="2">
    <citation type="submission" date="2025-08" db="UniProtKB">
        <authorList>
            <consortium name="Ensembl"/>
        </authorList>
    </citation>
    <scope>IDENTIFICATION</scope>
</reference>